<comment type="similarity">
    <text evidence="5">Belongs to the FliO/MopB family.</text>
</comment>
<name>A0ABS2Q599_9BACL</name>
<evidence type="ECO:0000313" key="6">
    <source>
        <dbReference type="EMBL" id="MBM7656959.1"/>
    </source>
</evidence>
<keyword evidence="6" id="KW-0282">Flagellum</keyword>
<organism evidence="6 7">
    <name type="scientific">Sporolactobacillus spathodeae</name>
    <dbReference type="NCBI Taxonomy" id="1465502"/>
    <lineage>
        <taxon>Bacteria</taxon>
        <taxon>Bacillati</taxon>
        <taxon>Bacillota</taxon>
        <taxon>Bacilli</taxon>
        <taxon>Bacillales</taxon>
        <taxon>Sporolactobacillaceae</taxon>
        <taxon>Sporolactobacillus</taxon>
    </lineage>
</organism>
<dbReference type="RefSeq" id="WP_205005326.1">
    <property type="nucleotide sequence ID" value="NZ_CBCRXA010000003.1"/>
</dbReference>
<keyword evidence="1 5" id="KW-1003">Cell membrane</keyword>
<protein>
    <recommendedName>
        <fullName evidence="5">Flagellar protein</fullName>
    </recommendedName>
</protein>
<comment type="caution">
    <text evidence="6">The sequence shown here is derived from an EMBL/GenBank/DDBJ whole genome shotgun (WGS) entry which is preliminary data.</text>
</comment>
<accession>A0ABS2Q599</accession>
<sequence length="225" mass="25096">MSPRWIIVFFVSLFLFLGMDLPTVYADSSDGTVSSLFQHQSHTSQTKKDLKNGSSAAPAVSAAYGDTNLFLIFLKLIFALLIVLALIYLLYHFAAKRTGRFQASQALKNLGGISVGSNRSVQLVRIGEEILVVGVGDTVNLIKEIKDPQIVDMLTAPNTRTDTMEENVLQFLKRTADRAMKRKTDNEEQKPVTELTKTLASGLNTLKEERMRQVNELLQEAKHHD</sequence>
<dbReference type="Proteomes" id="UP000823201">
    <property type="component" value="Unassembled WGS sequence"/>
</dbReference>
<evidence type="ECO:0000256" key="2">
    <source>
        <dbReference type="ARBA" id="ARBA00022692"/>
    </source>
</evidence>
<evidence type="ECO:0000256" key="4">
    <source>
        <dbReference type="ARBA" id="ARBA00023136"/>
    </source>
</evidence>
<evidence type="ECO:0000256" key="3">
    <source>
        <dbReference type="ARBA" id="ARBA00022989"/>
    </source>
</evidence>
<keyword evidence="4 5" id="KW-0472">Membrane</keyword>
<dbReference type="Pfam" id="PF04347">
    <property type="entry name" value="FliO"/>
    <property type="match status" value="1"/>
</dbReference>
<evidence type="ECO:0000256" key="5">
    <source>
        <dbReference type="RuleBase" id="RU362064"/>
    </source>
</evidence>
<gene>
    <name evidence="6" type="ORF">JOC27_000400</name>
</gene>
<dbReference type="NCBIfam" id="TIGR03500">
    <property type="entry name" value="FliO_TIGR"/>
    <property type="match status" value="1"/>
</dbReference>
<feature type="transmembrane region" description="Helical" evidence="5">
    <location>
        <begin position="69"/>
        <end position="91"/>
    </location>
</feature>
<evidence type="ECO:0000313" key="7">
    <source>
        <dbReference type="Proteomes" id="UP000823201"/>
    </source>
</evidence>
<keyword evidence="3 5" id="KW-1133">Transmembrane helix</keyword>
<dbReference type="InterPro" id="IPR022781">
    <property type="entry name" value="Flagellar_biosynth_FliO"/>
</dbReference>
<keyword evidence="2 5" id="KW-0812">Transmembrane</keyword>
<keyword evidence="6" id="KW-0969">Cilium</keyword>
<dbReference type="EMBL" id="JAFBEV010000003">
    <property type="protein sequence ID" value="MBM7656959.1"/>
    <property type="molecule type" value="Genomic_DNA"/>
</dbReference>
<keyword evidence="6" id="KW-0966">Cell projection</keyword>
<keyword evidence="5" id="KW-0975">Bacterial flagellum</keyword>
<reference evidence="6 7" key="1">
    <citation type="submission" date="2021-01" db="EMBL/GenBank/DDBJ databases">
        <title>Genomic Encyclopedia of Type Strains, Phase IV (KMG-IV): sequencing the most valuable type-strain genomes for metagenomic binning, comparative biology and taxonomic classification.</title>
        <authorList>
            <person name="Goeker M."/>
        </authorList>
    </citation>
    <scope>NUCLEOTIDE SEQUENCE [LARGE SCALE GENOMIC DNA]</scope>
    <source>
        <strain evidence="6 7">DSM 100968</strain>
    </source>
</reference>
<keyword evidence="7" id="KW-1185">Reference proteome</keyword>
<comment type="subcellular location">
    <subcellularLocation>
        <location evidence="5">Cell membrane</location>
    </subcellularLocation>
    <subcellularLocation>
        <location evidence="5">Bacterial flagellum basal body</location>
    </subcellularLocation>
</comment>
<proteinExistence type="inferred from homology"/>
<evidence type="ECO:0000256" key="1">
    <source>
        <dbReference type="ARBA" id="ARBA00022475"/>
    </source>
</evidence>